<dbReference type="EMBL" id="LFIV01000033">
    <property type="protein sequence ID" value="KZL74305.1"/>
    <property type="molecule type" value="Genomic_DNA"/>
</dbReference>
<sequence length="260" mass="28459">MPSYLITGVNRGIGWEFFRQISEDINNIVIGTVRNKTSIEKKITDELGNRPNAHIVENSVDIVSKITGGKLDYIIANAGYISDWSAYDSIGKLGDSPRELEEDLLYCFKVNVVGNVHLFNLYMPLILNGNVKKVITLSSGMADIDLTNQYRVDFGAPYSISKGAVNIAVSKFHAQYAGDGVLFMGVCPGLVDTGHNDNLNQEQLEGAMRAAAIFNEYAPGAKPRAPKDSVKDVMKVINESTLENGRGGAYISHLGSKRWL</sequence>
<dbReference type="AlphaFoldDB" id="A0A161VSN0"/>
<dbReference type="InterPro" id="IPR052184">
    <property type="entry name" value="SDR_enzymes"/>
</dbReference>
<dbReference type="InterPro" id="IPR002347">
    <property type="entry name" value="SDR_fam"/>
</dbReference>
<accession>A0A161VSN0</accession>
<gene>
    <name evidence="1" type="ORF">CT0861_02072</name>
</gene>
<dbReference type="PANTHER" id="PTHR45458">
    <property type="entry name" value="SHORT-CHAIN DEHYDROGENASE/REDUCTASE SDR"/>
    <property type="match status" value="1"/>
</dbReference>
<dbReference type="InterPro" id="IPR036291">
    <property type="entry name" value="NAD(P)-bd_dom_sf"/>
</dbReference>
<keyword evidence="2" id="KW-1185">Reference proteome</keyword>
<evidence type="ECO:0000313" key="1">
    <source>
        <dbReference type="EMBL" id="KZL74305.1"/>
    </source>
</evidence>
<dbReference type="Gene3D" id="3.40.50.720">
    <property type="entry name" value="NAD(P)-binding Rossmann-like Domain"/>
    <property type="match status" value="1"/>
</dbReference>
<dbReference type="Proteomes" id="UP000076552">
    <property type="component" value="Unassembled WGS sequence"/>
</dbReference>
<dbReference type="SUPFAM" id="SSF51735">
    <property type="entry name" value="NAD(P)-binding Rossmann-fold domains"/>
    <property type="match status" value="1"/>
</dbReference>
<evidence type="ECO:0008006" key="3">
    <source>
        <dbReference type="Google" id="ProtNLM"/>
    </source>
</evidence>
<dbReference type="PRINTS" id="PR00081">
    <property type="entry name" value="GDHRDH"/>
</dbReference>
<organism evidence="1 2">
    <name type="scientific">Colletotrichum tofieldiae</name>
    <dbReference type="NCBI Taxonomy" id="708197"/>
    <lineage>
        <taxon>Eukaryota</taxon>
        <taxon>Fungi</taxon>
        <taxon>Dikarya</taxon>
        <taxon>Ascomycota</taxon>
        <taxon>Pezizomycotina</taxon>
        <taxon>Sordariomycetes</taxon>
        <taxon>Hypocreomycetidae</taxon>
        <taxon>Glomerellales</taxon>
        <taxon>Glomerellaceae</taxon>
        <taxon>Colletotrichum</taxon>
        <taxon>Colletotrichum spaethianum species complex</taxon>
    </lineage>
</organism>
<dbReference type="Pfam" id="PF00106">
    <property type="entry name" value="adh_short"/>
    <property type="match status" value="1"/>
</dbReference>
<evidence type="ECO:0000313" key="2">
    <source>
        <dbReference type="Proteomes" id="UP000076552"/>
    </source>
</evidence>
<reference evidence="1 2" key="1">
    <citation type="submission" date="2015-06" db="EMBL/GenBank/DDBJ databases">
        <title>Survival trade-offs in plant roots during colonization by closely related pathogenic and mutualistic fungi.</title>
        <authorList>
            <person name="Hacquard S."/>
            <person name="Kracher B."/>
            <person name="Hiruma K."/>
            <person name="Weinman A."/>
            <person name="Muench P."/>
            <person name="Garrido Oter R."/>
            <person name="Ver Loren van Themaat E."/>
            <person name="Dallerey J.-F."/>
            <person name="Damm U."/>
            <person name="Henrissat B."/>
            <person name="Lespinet O."/>
            <person name="Thon M."/>
            <person name="Kemen E."/>
            <person name="McHardy A.C."/>
            <person name="Schulze-Lefert P."/>
            <person name="O'Connell R.J."/>
        </authorList>
    </citation>
    <scope>NUCLEOTIDE SEQUENCE [LARGE SCALE GENOMIC DNA]</scope>
    <source>
        <strain evidence="1 2">0861</strain>
    </source>
</reference>
<protein>
    <recommendedName>
        <fullName evidence="3">Short chain dehydrogenase</fullName>
    </recommendedName>
</protein>
<dbReference type="GO" id="GO:0016616">
    <property type="term" value="F:oxidoreductase activity, acting on the CH-OH group of donors, NAD or NADP as acceptor"/>
    <property type="evidence" value="ECO:0007669"/>
    <property type="project" value="TreeGrafter"/>
</dbReference>
<dbReference type="PANTHER" id="PTHR45458:SF3">
    <property type="entry name" value="CHAIN DEHYDROGENASE (ATSC), PUTATIVE-RELATED"/>
    <property type="match status" value="1"/>
</dbReference>
<comment type="caution">
    <text evidence="1">The sequence shown here is derived from an EMBL/GenBank/DDBJ whole genome shotgun (WGS) entry which is preliminary data.</text>
</comment>
<proteinExistence type="predicted"/>
<name>A0A161VSN0_9PEZI</name>